<keyword evidence="11 12" id="KW-0275">Fatty acid biosynthesis</keyword>
<feature type="transmembrane region" description="Helical" evidence="13">
    <location>
        <begin position="194"/>
        <end position="210"/>
    </location>
</feature>
<evidence type="ECO:0000256" key="10">
    <source>
        <dbReference type="ARBA" id="ARBA00023136"/>
    </source>
</evidence>
<evidence type="ECO:0000313" key="15">
    <source>
        <dbReference type="Proteomes" id="UP000504606"/>
    </source>
</evidence>
<dbReference type="GO" id="GO:0004768">
    <property type="term" value="F:stearoyl-CoA 9-desaturase activity"/>
    <property type="evidence" value="ECO:0007669"/>
    <property type="project" value="TreeGrafter"/>
</dbReference>
<evidence type="ECO:0000256" key="11">
    <source>
        <dbReference type="ARBA" id="ARBA00023160"/>
    </source>
</evidence>
<dbReference type="CDD" id="cd03505">
    <property type="entry name" value="Delta9-FADS-like"/>
    <property type="match status" value="1"/>
</dbReference>
<evidence type="ECO:0000256" key="7">
    <source>
        <dbReference type="ARBA" id="ARBA00023002"/>
    </source>
</evidence>
<dbReference type="PRINTS" id="PR00075">
    <property type="entry name" value="FACDDSATRASE"/>
</dbReference>
<keyword evidence="15" id="KW-1185">Reference proteome</keyword>
<comment type="subcellular location">
    <subcellularLocation>
        <location evidence="1">Membrane</location>
        <topology evidence="1">Multi-pass membrane protein</topology>
    </subcellularLocation>
</comment>
<evidence type="ECO:0000256" key="8">
    <source>
        <dbReference type="ARBA" id="ARBA00023004"/>
    </source>
</evidence>
<dbReference type="KEGG" id="foc:113210205"/>
<dbReference type="RefSeq" id="XP_052131732.1">
    <property type="nucleotide sequence ID" value="XM_052275772.1"/>
</dbReference>
<organism evidence="15 16">
    <name type="scientific">Frankliniella occidentalis</name>
    <name type="common">Western flower thrips</name>
    <name type="synonym">Euthrips occidentalis</name>
    <dbReference type="NCBI Taxonomy" id="133901"/>
    <lineage>
        <taxon>Eukaryota</taxon>
        <taxon>Metazoa</taxon>
        <taxon>Ecdysozoa</taxon>
        <taxon>Arthropoda</taxon>
        <taxon>Hexapoda</taxon>
        <taxon>Insecta</taxon>
        <taxon>Pterygota</taxon>
        <taxon>Neoptera</taxon>
        <taxon>Paraneoptera</taxon>
        <taxon>Thysanoptera</taxon>
        <taxon>Terebrantia</taxon>
        <taxon>Thripoidea</taxon>
        <taxon>Thripidae</taxon>
        <taxon>Frankliniella</taxon>
    </lineage>
</organism>
<keyword evidence="6 13" id="KW-1133">Transmembrane helix</keyword>
<keyword evidence="8" id="KW-0408">Iron</keyword>
<feature type="transmembrane region" description="Helical" evidence="13">
    <location>
        <begin position="46"/>
        <end position="69"/>
    </location>
</feature>
<keyword evidence="10 13" id="KW-0472">Membrane</keyword>
<comment type="cofactor">
    <cofactor evidence="12">
        <name>Fe(2+)</name>
        <dbReference type="ChEBI" id="CHEBI:29033"/>
    </cofactor>
</comment>
<feature type="transmembrane region" description="Helical" evidence="13">
    <location>
        <begin position="109"/>
        <end position="128"/>
    </location>
</feature>
<proteinExistence type="inferred from homology"/>
<evidence type="ECO:0000313" key="16">
    <source>
        <dbReference type="RefSeq" id="XP_052131732.1"/>
    </source>
</evidence>
<evidence type="ECO:0000256" key="6">
    <source>
        <dbReference type="ARBA" id="ARBA00022989"/>
    </source>
</evidence>
<feature type="transmembrane region" description="Helical" evidence="13">
    <location>
        <begin position="76"/>
        <end position="97"/>
    </location>
</feature>
<accession>A0A9C6X9U2</accession>
<dbReference type="Proteomes" id="UP000504606">
    <property type="component" value="Unplaced"/>
</dbReference>
<name>A0A9C6X9U2_FRAOC</name>
<keyword evidence="9" id="KW-0443">Lipid metabolism</keyword>
<gene>
    <name evidence="16" type="primary">LOC113210205</name>
</gene>
<sequence length="373" mass="42464">MPPNFESSATIAASVLETRPRPAASKANAAALDARLNSAPGARQPLVWYNIVLLGLYHSVAVASVLAGVFSWKMYIFMYVYAQIGGLGVTAGVHRLWSHRAYKARRPLRYLLAVFFSVAGQNTILNWVRDHRVHHKFTETDADPHNAKRGFFFAHCGWLLQRKHPDVYSQGAKVDLSDVESDPVVQWHTRNFRLLKFIFCLVVPTLIPVYCWGETWTIAVVTCVTRLVILINLTWLVNSAAHLYGTHPYDKRINPTENALVSALSNGEGWHNYHHIFPWDYKASEHKYLNFTTVFLDQFVRIGWAYDLKSASPDLVARVALRHGDGSHPKHGVEEHFQEVPYDEYLRILKDDDELTGVRDLHNAEDPTRQRVA</sequence>
<dbReference type="PANTHER" id="PTHR11351:SF21">
    <property type="entry name" value="GH07782P"/>
    <property type="match status" value="1"/>
</dbReference>
<evidence type="ECO:0000256" key="9">
    <source>
        <dbReference type="ARBA" id="ARBA00023098"/>
    </source>
</evidence>
<feature type="domain" description="Fatty acid desaturase" evidence="14">
    <location>
        <begin position="71"/>
        <end position="278"/>
    </location>
</feature>
<evidence type="ECO:0000256" key="2">
    <source>
        <dbReference type="ARBA" id="ARBA00009295"/>
    </source>
</evidence>
<dbReference type="InterPro" id="IPR005804">
    <property type="entry name" value="FA_desaturase_dom"/>
</dbReference>
<keyword evidence="4 12" id="KW-0812">Transmembrane</keyword>
<dbReference type="AlphaFoldDB" id="A0A9C6X9U2"/>
<dbReference type="GO" id="GO:0005506">
    <property type="term" value="F:iron ion binding"/>
    <property type="evidence" value="ECO:0007669"/>
    <property type="project" value="TreeGrafter"/>
</dbReference>
<comment type="domain">
    <text evidence="12">The histidine box domains are involved in binding the catalytic metal ions.</text>
</comment>
<dbReference type="OrthoDB" id="10260134at2759"/>
<feature type="transmembrane region" description="Helical" evidence="13">
    <location>
        <begin position="216"/>
        <end position="237"/>
    </location>
</feature>
<keyword evidence="3 12" id="KW-0444">Lipid biosynthesis</keyword>
<evidence type="ECO:0000256" key="5">
    <source>
        <dbReference type="ARBA" id="ARBA00022832"/>
    </source>
</evidence>
<dbReference type="PANTHER" id="PTHR11351">
    <property type="entry name" value="ACYL-COA DESATURASE"/>
    <property type="match status" value="1"/>
</dbReference>
<evidence type="ECO:0000256" key="3">
    <source>
        <dbReference type="ARBA" id="ARBA00022516"/>
    </source>
</evidence>
<dbReference type="Pfam" id="PF00487">
    <property type="entry name" value="FA_desaturase"/>
    <property type="match status" value="1"/>
</dbReference>
<keyword evidence="7 12" id="KW-0560">Oxidoreductase</keyword>
<dbReference type="GeneID" id="113210205"/>
<dbReference type="InterPro" id="IPR015876">
    <property type="entry name" value="Acyl-CoA_DS"/>
</dbReference>
<evidence type="ECO:0000256" key="1">
    <source>
        <dbReference type="ARBA" id="ARBA00004141"/>
    </source>
</evidence>
<dbReference type="GO" id="GO:0006636">
    <property type="term" value="P:unsaturated fatty acid biosynthetic process"/>
    <property type="evidence" value="ECO:0007669"/>
    <property type="project" value="TreeGrafter"/>
</dbReference>
<evidence type="ECO:0000256" key="4">
    <source>
        <dbReference type="ARBA" id="ARBA00022692"/>
    </source>
</evidence>
<comment type="similarity">
    <text evidence="2 12">Belongs to the fatty acid desaturase type 1 family.</text>
</comment>
<evidence type="ECO:0000259" key="14">
    <source>
        <dbReference type="Pfam" id="PF00487"/>
    </source>
</evidence>
<reference evidence="16" key="1">
    <citation type="submission" date="2025-08" db="UniProtKB">
        <authorList>
            <consortium name="RefSeq"/>
        </authorList>
    </citation>
    <scope>IDENTIFICATION</scope>
    <source>
        <tissue evidence="16">Whole organism</tissue>
    </source>
</reference>
<dbReference type="GO" id="GO:0005789">
    <property type="term" value="C:endoplasmic reticulum membrane"/>
    <property type="evidence" value="ECO:0007669"/>
    <property type="project" value="TreeGrafter"/>
</dbReference>
<protein>
    <submittedName>
        <fullName evidence="16">Acyl-CoA Delta(11) desaturase-like isoform X1</fullName>
    </submittedName>
</protein>
<evidence type="ECO:0000256" key="12">
    <source>
        <dbReference type="RuleBase" id="RU000581"/>
    </source>
</evidence>
<keyword evidence="5" id="KW-0276">Fatty acid metabolism</keyword>
<evidence type="ECO:0000256" key="13">
    <source>
        <dbReference type="SAM" id="Phobius"/>
    </source>
</evidence>